<evidence type="ECO:0000256" key="5">
    <source>
        <dbReference type="ARBA" id="ARBA00018266"/>
    </source>
</evidence>
<reference evidence="17" key="1">
    <citation type="submission" date="2020-10" db="EMBL/GenBank/DDBJ databases">
        <authorList>
            <person name="Gilroy R."/>
        </authorList>
    </citation>
    <scope>NUCLEOTIDE SEQUENCE</scope>
    <source>
        <strain evidence="17">11687</strain>
    </source>
</reference>
<dbReference type="PROSITE" id="PS51747">
    <property type="entry name" value="CYT_DCMP_DEAMINASES_2"/>
    <property type="match status" value="1"/>
</dbReference>
<evidence type="ECO:0000256" key="2">
    <source>
        <dbReference type="ARBA" id="ARBA00003949"/>
    </source>
</evidence>
<keyword evidence="7 14" id="KW-0378">Hydrolase</keyword>
<dbReference type="FunFam" id="3.40.140.10:FF:000008">
    <property type="entry name" value="Cytidine deaminase"/>
    <property type="match status" value="1"/>
</dbReference>
<evidence type="ECO:0000256" key="14">
    <source>
        <dbReference type="RuleBase" id="RU364006"/>
    </source>
</evidence>
<dbReference type="InterPro" id="IPR050202">
    <property type="entry name" value="Cyt/Deoxycyt_deaminase"/>
</dbReference>
<comment type="caution">
    <text evidence="17">The sequence shown here is derived from an EMBL/GenBank/DDBJ whole genome shotgun (WGS) entry which is preliminary data.</text>
</comment>
<dbReference type="NCBIfam" id="TIGR01354">
    <property type="entry name" value="cyt_deam_tetra"/>
    <property type="match status" value="1"/>
</dbReference>
<dbReference type="SUPFAM" id="SSF53927">
    <property type="entry name" value="Cytidine deaminase-like"/>
    <property type="match status" value="1"/>
</dbReference>
<dbReference type="CDD" id="cd01283">
    <property type="entry name" value="cytidine_deaminase"/>
    <property type="match status" value="1"/>
</dbReference>
<dbReference type="AlphaFoldDB" id="A0A9D1SHB8"/>
<dbReference type="InterPro" id="IPR006262">
    <property type="entry name" value="Cyt_deam_tetra"/>
</dbReference>
<proteinExistence type="inferred from homology"/>
<reference evidence="17" key="2">
    <citation type="journal article" date="2021" name="PeerJ">
        <title>Extensive microbial diversity within the chicken gut microbiome revealed by metagenomics and culture.</title>
        <authorList>
            <person name="Gilroy R."/>
            <person name="Ravi A."/>
            <person name="Getino M."/>
            <person name="Pursley I."/>
            <person name="Horton D.L."/>
            <person name="Alikhan N.F."/>
            <person name="Baker D."/>
            <person name="Gharbi K."/>
            <person name="Hall N."/>
            <person name="Watson M."/>
            <person name="Adriaenssens E.M."/>
            <person name="Foster-Nyarko E."/>
            <person name="Jarju S."/>
            <person name="Secka A."/>
            <person name="Antonio M."/>
            <person name="Oren A."/>
            <person name="Chaudhuri R.R."/>
            <person name="La Ragione R."/>
            <person name="Hildebrand F."/>
            <person name="Pallen M.J."/>
        </authorList>
    </citation>
    <scope>NUCLEOTIDE SEQUENCE</scope>
    <source>
        <strain evidence="17">11687</strain>
    </source>
</reference>
<evidence type="ECO:0000256" key="11">
    <source>
        <dbReference type="ARBA" id="ARBA00049558"/>
    </source>
</evidence>
<evidence type="ECO:0000256" key="12">
    <source>
        <dbReference type="PIRSR" id="PIRSR606262-1"/>
    </source>
</evidence>
<comment type="cofactor">
    <cofactor evidence="1 13 14">
        <name>Zn(2+)</name>
        <dbReference type="ChEBI" id="CHEBI:29105"/>
    </cofactor>
</comment>
<dbReference type="GO" id="GO:0005829">
    <property type="term" value="C:cytosol"/>
    <property type="evidence" value="ECO:0007669"/>
    <property type="project" value="TreeGrafter"/>
</dbReference>
<feature type="active site" description="Proton donor" evidence="12">
    <location>
        <position position="95"/>
    </location>
</feature>
<evidence type="ECO:0000259" key="16">
    <source>
        <dbReference type="PROSITE" id="PS51747"/>
    </source>
</evidence>
<dbReference type="PANTHER" id="PTHR11644:SF2">
    <property type="entry name" value="CYTIDINE DEAMINASE"/>
    <property type="match status" value="1"/>
</dbReference>
<organism evidence="17 18">
    <name type="scientific">Candidatus Scatosoma pullistercoris</name>
    <dbReference type="NCBI Taxonomy" id="2840934"/>
    <lineage>
        <taxon>Bacteria</taxon>
        <taxon>Bacillati</taxon>
        <taxon>Bacillota</taxon>
        <taxon>Clostridia</taxon>
        <taxon>Candidatus Scatosoma</taxon>
    </lineage>
</organism>
<dbReference type="EC" id="3.5.4.5" evidence="4 14"/>
<feature type="binding site" evidence="13">
    <location>
        <position position="131"/>
    </location>
    <ligand>
        <name>Zn(2+)</name>
        <dbReference type="ChEBI" id="CHEBI:29105"/>
        <note>catalytic</note>
    </ligand>
</feature>
<evidence type="ECO:0000256" key="1">
    <source>
        <dbReference type="ARBA" id="ARBA00001947"/>
    </source>
</evidence>
<comment type="function">
    <text evidence="2 14">This enzyme scavenges exogenous and endogenous cytidine and 2'-deoxycytidine for UMP synthesis.</text>
</comment>
<comment type="catalytic activity">
    <reaction evidence="11 14">
        <text>cytidine + H2O + H(+) = uridine + NH4(+)</text>
        <dbReference type="Rhea" id="RHEA:16069"/>
        <dbReference type="ChEBI" id="CHEBI:15377"/>
        <dbReference type="ChEBI" id="CHEBI:15378"/>
        <dbReference type="ChEBI" id="CHEBI:16704"/>
        <dbReference type="ChEBI" id="CHEBI:17562"/>
        <dbReference type="ChEBI" id="CHEBI:28938"/>
        <dbReference type="EC" id="3.5.4.5"/>
    </reaction>
</comment>
<evidence type="ECO:0000313" key="18">
    <source>
        <dbReference type="Proteomes" id="UP000824081"/>
    </source>
</evidence>
<feature type="domain" description="CMP/dCMP-type deaminase" evidence="16">
    <location>
        <begin position="41"/>
        <end position="181"/>
    </location>
</feature>
<dbReference type="Gene3D" id="3.40.140.10">
    <property type="entry name" value="Cytidine Deaminase, domain 2"/>
    <property type="match status" value="1"/>
</dbReference>
<protein>
    <recommendedName>
        <fullName evidence="5 14">Cytidine deaminase</fullName>
        <ecNumber evidence="4 14">3.5.4.5</ecNumber>
    </recommendedName>
    <alternativeName>
        <fullName evidence="9 14">Cytidine aminohydrolase</fullName>
    </alternativeName>
</protein>
<evidence type="ECO:0000313" key="17">
    <source>
        <dbReference type="EMBL" id="HIU59677.1"/>
    </source>
</evidence>
<evidence type="ECO:0000256" key="9">
    <source>
        <dbReference type="ARBA" id="ARBA00032005"/>
    </source>
</evidence>
<dbReference type="EMBL" id="DVMZ01000171">
    <property type="protein sequence ID" value="HIU59677.1"/>
    <property type="molecule type" value="Genomic_DNA"/>
</dbReference>
<evidence type="ECO:0000256" key="4">
    <source>
        <dbReference type="ARBA" id="ARBA00012783"/>
    </source>
</evidence>
<gene>
    <name evidence="17" type="ORF">IAC57_06205</name>
</gene>
<dbReference type="NCBIfam" id="NF004064">
    <property type="entry name" value="PRK05578.1"/>
    <property type="match status" value="1"/>
</dbReference>
<feature type="region of interest" description="Disordered" evidence="15">
    <location>
        <begin position="1"/>
        <end position="26"/>
    </location>
</feature>
<dbReference type="GO" id="GO:0008270">
    <property type="term" value="F:zinc ion binding"/>
    <property type="evidence" value="ECO:0007669"/>
    <property type="project" value="UniProtKB-UniRule"/>
</dbReference>
<name>A0A9D1SHB8_9FIRM</name>
<feature type="binding site" evidence="13">
    <location>
        <position position="93"/>
    </location>
    <ligand>
        <name>Zn(2+)</name>
        <dbReference type="ChEBI" id="CHEBI:29105"/>
        <note>catalytic</note>
    </ligand>
</feature>
<dbReference type="PANTHER" id="PTHR11644">
    <property type="entry name" value="CYTIDINE DEAMINASE"/>
    <property type="match status" value="1"/>
</dbReference>
<evidence type="ECO:0000256" key="7">
    <source>
        <dbReference type="ARBA" id="ARBA00022801"/>
    </source>
</evidence>
<feature type="binding site" evidence="13">
    <location>
        <position position="134"/>
    </location>
    <ligand>
        <name>Zn(2+)</name>
        <dbReference type="ChEBI" id="CHEBI:29105"/>
        <note>catalytic</note>
    </ligand>
</feature>
<comment type="similarity">
    <text evidence="3 14">Belongs to the cytidine and deoxycytidylate deaminase family.</text>
</comment>
<evidence type="ECO:0000256" key="13">
    <source>
        <dbReference type="PIRSR" id="PIRSR606262-3"/>
    </source>
</evidence>
<dbReference type="GO" id="GO:0072527">
    <property type="term" value="P:pyrimidine-containing compound metabolic process"/>
    <property type="evidence" value="ECO:0007669"/>
    <property type="project" value="UniProtKB-ARBA"/>
</dbReference>
<evidence type="ECO:0000256" key="6">
    <source>
        <dbReference type="ARBA" id="ARBA00022723"/>
    </source>
</evidence>
<evidence type="ECO:0000256" key="8">
    <source>
        <dbReference type="ARBA" id="ARBA00022833"/>
    </source>
</evidence>
<dbReference type="Proteomes" id="UP000824081">
    <property type="component" value="Unassembled WGS sequence"/>
</dbReference>
<evidence type="ECO:0000256" key="3">
    <source>
        <dbReference type="ARBA" id="ARBA00006576"/>
    </source>
</evidence>
<dbReference type="InterPro" id="IPR002125">
    <property type="entry name" value="CMP_dCMP_dom"/>
</dbReference>
<dbReference type="GO" id="GO:0004126">
    <property type="term" value="F:cytidine deaminase activity"/>
    <property type="evidence" value="ECO:0007669"/>
    <property type="project" value="UniProtKB-UniRule"/>
</dbReference>
<keyword evidence="6 13" id="KW-0479">Metal-binding</keyword>
<comment type="catalytic activity">
    <reaction evidence="10 14">
        <text>2'-deoxycytidine + H2O + H(+) = 2'-deoxyuridine + NH4(+)</text>
        <dbReference type="Rhea" id="RHEA:13433"/>
        <dbReference type="ChEBI" id="CHEBI:15377"/>
        <dbReference type="ChEBI" id="CHEBI:15378"/>
        <dbReference type="ChEBI" id="CHEBI:15698"/>
        <dbReference type="ChEBI" id="CHEBI:16450"/>
        <dbReference type="ChEBI" id="CHEBI:28938"/>
        <dbReference type="EC" id="3.5.4.5"/>
    </reaction>
</comment>
<dbReference type="GO" id="GO:0055086">
    <property type="term" value="P:nucleobase-containing small molecule metabolic process"/>
    <property type="evidence" value="ECO:0007669"/>
    <property type="project" value="UniProtKB-ARBA"/>
</dbReference>
<dbReference type="Pfam" id="PF00383">
    <property type="entry name" value="dCMP_cyt_deam_1"/>
    <property type="match status" value="1"/>
</dbReference>
<dbReference type="InterPro" id="IPR016193">
    <property type="entry name" value="Cytidine_deaminase-like"/>
</dbReference>
<evidence type="ECO:0000256" key="10">
    <source>
        <dbReference type="ARBA" id="ARBA00049252"/>
    </source>
</evidence>
<accession>A0A9D1SHB8</accession>
<sequence>MKTDKTTIKRAERTKIPEKENKTAQEIREKEALGEVLKGAVTAAELLEAAAKAGENAYAPYSRFRVGAALLSETGKIYTGCNVESASFSPTCCAERTALCKAVSEGERRFAAVAVIGRTEGKSQFGFCPPCGVCRQLFREFCEETFRVILAAGDEKDGKFRFSEVKEVTLGELLPQSFGANSWETAEQSADKSADKS</sequence>
<keyword evidence="8 13" id="KW-0862">Zinc</keyword>
<evidence type="ECO:0000256" key="15">
    <source>
        <dbReference type="SAM" id="MobiDB-lite"/>
    </source>
</evidence>